<dbReference type="PANTHER" id="PTHR34599">
    <property type="entry name" value="PEROXIDASE-RELATED"/>
    <property type="match status" value="1"/>
</dbReference>
<reference evidence="3 4" key="1">
    <citation type="submission" date="2018-12" db="EMBL/GenBank/DDBJ databases">
        <title>Sequencing of bacterial isolates from soil warming experiment in Harvard Forest, Massachusetts, USA.</title>
        <authorList>
            <person name="Deangelis K."/>
        </authorList>
    </citation>
    <scope>NUCLEOTIDE SEQUENCE [LARGE SCALE GENOMIC DNA]</scope>
    <source>
        <strain evidence="3 4">EB153</strain>
    </source>
</reference>
<dbReference type="SUPFAM" id="SSF48317">
    <property type="entry name" value="Acid phosphatase/Vanadium-dependent haloperoxidase"/>
    <property type="match status" value="1"/>
</dbReference>
<comment type="caution">
    <text evidence="3">The sequence shown here is derived from an EMBL/GenBank/DDBJ whole genome shotgun (WGS) entry which is preliminary data.</text>
</comment>
<dbReference type="InterPro" id="IPR036938">
    <property type="entry name" value="PAP2/HPO_sf"/>
</dbReference>
<evidence type="ECO:0000313" key="4">
    <source>
        <dbReference type="Proteomes" id="UP000269669"/>
    </source>
</evidence>
<evidence type="ECO:0000313" key="3">
    <source>
        <dbReference type="EMBL" id="RSL19022.1"/>
    </source>
</evidence>
<feature type="signal peptide" evidence="1">
    <location>
        <begin position="1"/>
        <end position="23"/>
    </location>
</feature>
<evidence type="ECO:0000256" key="1">
    <source>
        <dbReference type="SAM" id="SignalP"/>
    </source>
</evidence>
<keyword evidence="4" id="KW-1185">Reference proteome</keyword>
<dbReference type="OrthoDB" id="103227at2"/>
<dbReference type="Gene3D" id="1.10.606.20">
    <property type="match status" value="1"/>
</dbReference>
<feature type="chain" id="PRO_5018711843" evidence="1">
    <location>
        <begin position="24"/>
        <end position="438"/>
    </location>
</feature>
<accession>A0A3R9QDG0</accession>
<protein>
    <submittedName>
        <fullName evidence="3">Membrane-associated phospholipid phosphatase</fullName>
    </submittedName>
</protein>
<dbReference type="AlphaFoldDB" id="A0A3R9QDG0"/>
<dbReference type="InterPro" id="IPR052559">
    <property type="entry name" value="V-haloperoxidase"/>
</dbReference>
<feature type="domain" description="Phosphatidic acid phosphatase type 2/haloperoxidase" evidence="2">
    <location>
        <begin position="291"/>
        <end position="420"/>
    </location>
</feature>
<sequence length="438" mass="47619">MAKILFALALLCFGLWSPVTVLANVTEANDDDHPAASAKPINPVIEWNRTLLSIVRTPGAQPPTIHSTRNFAILHAAIFDAVNNIDGTFKPYAVRLSHVSRRASPQAAANQAAHDVLISIYPSFASSLDSELQQDLEQIPDGRDKADGIEIGEAVAASILALRSGDGSAVTLPPFVPTTQPGSYQLTPPNFAPADFIQWANVTPFALAHANEFRPGPPPELDSDGYTQSFVEVKSLGFINSAARTADQTQIGQFWNGNIQDFWNEIAQTAALDRHLDLAHSAHLFALLNISLADTVIAFFDAKYTYNLWRPVTAIQMAAIDNNANTEPDPSWLPLPTKTAPDPSYPGAHSAISTAAAEVLRLYLGDRMTFDVTSESLAGVTRHFTSFSEAAEEAGLSRIYAGQHFRFDHIAGKRLGWQVADSVLFTILHPRLNPEFDE</sequence>
<organism evidence="3 4">
    <name type="scientific">Edaphobacter aggregans</name>
    <dbReference type="NCBI Taxonomy" id="570835"/>
    <lineage>
        <taxon>Bacteria</taxon>
        <taxon>Pseudomonadati</taxon>
        <taxon>Acidobacteriota</taxon>
        <taxon>Terriglobia</taxon>
        <taxon>Terriglobales</taxon>
        <taxon>Acidobacteriaceae</taxon>
        <taxon>Edaphobacter</taxon>
    </lineage>
</organism>
<name>A0A3R9QDG0_9BACT</name>
<dbReference type="Pfam" id="PF01569">
    <property type="entry name" value="PAP2"/>
    <property type="match status" value="1"/>
</dbReference>
<dbReference type="EMBL" id="RSDW01000001">
    <property type="protein sequence ID" value="RSL19022.1"/>
    <property type="molecule type" value="Genomic_DNA"/>
</dbReference>
<gene>
    <name evidence="3" type="ORF">EDE15_4635</name>
</gene>
<evidence type="ECO:0000259" key="2">
    <source>
        <dbReference type="Pfam" id="PF01569"/>
    </source>
</evidence>
<dbReference type="PANTHER" id="PTHR34599:SF1">
    <property type="entry name" value="PHOSPHATIDIC ACID PHOSPHATASE TYPE 2_HALOPEROXIDASE DOMAIN-CONTAINING PROTEIN"/>
    <property type="match status" value="1"/>
</dbReference>
<dbReference type="CDD" id="cd03398">
    <property type="entry name" value="PAP2_haloperoxidase"/>
    <property type="match status" value="1"/>
</dbReference>
<proteinExistence type="predicted"/>
<dbReference type="InterPro" id="IPR000326">
    <property type="entry name" value="PAP2/HPO"/>
</dbReference>
<keyword evidence="1" id="KW-0732">Signal</keyword>
<dbReference type="Proteomes" id="UP000269669">
    <property type="component" value="Unassembled WGS sequence"/>
</dbReference>
<dbReference type="RefSeq" id="WP_125487291.1">
    <property type="nucleotide sequence ID" value="NZ_RSDW01000001.1"/>
</dbReference>